<dbReference type="Pfam" id="PF00056">
    <property type="entry name" value="Ldh_1_N"/>
    <property type="match status" value="1"/>
</dbReference>
<dbReference type="PROSITE" id="PS00064">
    <property type="entry name" value="L_LDH"/>
    <property type="match status" value="1"/>
</dbReference>
<dbReference type="PANTHER" id="PTHR43128:SF16">
    <property type="entry name" value="L-LACTATE DEHYDROGENASE"/>
    <property type="match status" value="1"/>
</dbReference>
<feature type="binding site" evidence="6">
    <location>
        <position position="95"/>
    </location>
    <ligand>
        <name>NAD(+)</name>
        <dbReference type="ChEBI" id="CHEBI:57540"/>
    </ligand>
</feature>
<dbReference type="PRINTS" id="PR00086">
    <property type="entry name" value="LLDHDRGNASE"/>
</dbReference>
<feature type="binding site" evidence="6">
    <location>
        <begin position="118"/>
        <end position="120"/>
    </location>
    <ligand>
        <name>NAD(+)</name>
        <dbReference type="ChEBI" id="CHEBI:57540"/>
    </ligand>
</feature>
<dbReference type="InterPro" id="IPR022383">
    <property type="entry name" value="Lactate/malate_DH_C"/>
</dbReference>
<dbReference type="InterPro" id="IPR001557">
    <property type="entry name" value="L-lactate/malate_DH"/>
</dbReference>
<dbReference type="InterPro" id="IPR018177">
    <property type="entry name" value="L-lactate_DH_AS"/>
</dbReference>
<feature type="binding site" evidence="5">
    <location>
        <position position="88"/>
    </location>
    <ligand>
        <name>substrate</name>
    </ligand>
</feature>
<name>A0A212K450_9DELT</name>
<reference evidence="10" key="1">
    <citation type="submission" date="2016-04" db="EMBL/GenBank/DDBJ databases">
        <authorList>
            <person name="Evans L.H."/>
            <person name="Alamgir A."/>
            <person name="Owens N."/>
            <person name="Weber N.D."/>
            <person name="Virtaneva K."/>
            <person name="Barbian K."/>
            <person name="Babar A."/>
            <person name="Rosenke K."/>
        </authorList>
    </citation>
    <scope>NUCLEOTIDE SEQUENCE</scope>
    <source>
        <strain evidence="10">86</strain>
    </source>
</reference>
<evidence type="ECO:0000256" key="1">
    <source>
        <dbReference type="ARBA" id="ARBA00022532"/>
    </source>
</evidence>
<dbReference type="GO" id="GO:0004459">
    <property type="term" value="F:L-lactate dehydrogenase (NAD+) activity"/>
    <property type="evidence" value="ECO:0007669"/>
    <property type="project" value="InterPro"/>
</dbReference>
<evidence type="ECO:0000256" key="7">
    <source>
        <dbReference type="RuleBase" id="RU003369"/>
    </source>
</evidence>
<dbReference type="AlphaFoldDB" id="A0A212K450"/>
<dbReference type="SUPFAM" id="SSF56327">
    <property type="entry name" value="LDH C-terminal domain-like"/>
    <property type="match status" value="1"/>
</dbReference>
<evidence type="ECO:0000259" key="9">
    <source>
        <dbReference type="Pfam" id="PF02866"/>
    </source>
</evidence>
<dbReference type="EMBL" id="FLUQ01000002">
    <property type="protein sequence ID" value="SBW06426.1"/>
    <property type="molecule type" value="Genomic_DNA"/>
</dbReference>
<dbReference type="InterPro" id="IPR001236">
    <property type="entry name" value="Lactate/malate_DH_N"/>
</dbReference>
<proteinExistence type="inferred from homology"/>
<dbReference type="NCBIfam" id="TIGR01763">
    <property type="entry name" value="MalateDH_bact"/>
    <property type="match status" value="1"/>
</dbReference>
<dbReference type="EC" id="1.1.1.37" evidence="10"/>
<dbReference type="NCBIfam" id="NF004863">
    <property type="entry name" value="PRK06223.1"/>
    <property type="match status" value="1"/>
</dbReference>
<keyword evidence="1" id="KW-0816">Tricarboxylic acid cycle</keyword>
<dbReference type="InterPro" id="IPR036291">
    <property type="entry name" value="NAD(P)-bd_dom_sf"/>
</dbReference>
<dbReference type="Gene3D" id="3.90.110.10">
    <property type="entry name" value="Lactate dehydrogenase/glycoside hydrolase, family 4, C-terminal"/>
    <property type="match status" value="1"/>
</dbReference>
<keyword evidence="3 6" id="KW-0520">NAD</keyword>
<feature type="binding site" evidence="5">
    <location>
        <position position="82"/>
    </location>
    <ligand>
        <name>substrate</name>
    </ligand>
</feature>
<accession>A0A212K450</accession>
<sequence>MPKKITVIGAGNVGAAVAQYCQLKDLGEIVMLDIAEGVAKGKALDLSQASALQGFDSKIIGTGDYADTANSDVVVVTAGIARKPGMSRDDLIATNLKIVTDVVKAAVAVSPNAIFIIVSNPLDIMCAVAQKVSGLPVERVIGLSGMLDAARLKYYLAEATGVSPRTVNAIVLGEHGDSMVALPRLATIGGVAAPNLLSEAQMAEVAEKTAKGGAAVVALIGVSAWYGPGLSTATMVEAVIKDTHAIMPCSAYLTGQYGAKDMYMCCPIRIGAKGVEEIIEVELNAAEKAAVANSIKSIKEKLAAVK</sequence>
<evidence type="ECO:0000259" key="8">
    <source>
        <dbReference type="Pfam" id="PF00056"/>
    </source>
</evidence>
<protein>
    <submittedName>
        <fullName evidence="10">Malate dehydrogenase</fullName>
        <ecNumber evidence="10">1.1.1.37</ecNumber>
    </submittedName>
</protein>
<feature type="binding site" evidence="5">
    <location>
        <position position="151"/>
    </location>
    <ligand>
        <name>substrate</name>
    </ligand>
</feature>
<feature type="domain" description="Lactate/malate dehydrogenase N-terminal" evidence="8">
    <location>
        <begin position="4"/>
        <end position="142"/>
    </location>
</feature>
<dbReference type="InterPro" id="IPR011275">
    <property type="entry name" value="Malate_DH_type3"/>
</dbReference>
<dbReference type="PANTHER" id="PTHR43128">
    <property type="entry name" value="L-2-HYDROXYCARBOXYLATE DEHYDROGENASE (NAD(P)(+))"/>
    <property type="match status" value="1"/>
</dbReference>
<evidence type="ECO:0000256" key="4">
    <source>
        <dbReference type="PIRSR" id="PIRSR000102-1"/>
    </source>
</evidence>
<dbReference type="SUPFAM" id="SSF51735">
    <property type="entry name" value="NAD(P)-binding Rossmann-fold domains"/>
    <property type="match status" value="1"/>
</dbReference>
<dbReference type="Gene3D" id="3.40.50.720">
    <property type="entry name" value="NAD(P)-binding Rossmann-like Domain"/>
    <property type="match status" value="1"/>
</dbReference>
<dbReference type="Pfam" id="PF02866">
    <property type="entry name" value="Ldh_1_C"/>
    <property type="match status" value="1"/>
</dbReference>
<organism evidence="10">
    <name type="scientific">uncultured delta proteobacterium</name>
    <dbReference type="NCBI Taxonomy" id="34034"/>
    <lineage>
        <taxon>Bacteria</taxon>
        <taxon>Deltaproteobacteria</taxon>
        <taxon>environmental samples</taxon>
    </lineage>
</organism>
<evidence type="ECO:0000256" key="2">
    <source>
        <dbReference type="ARBA" id="ARBA00023002"/>
    </source>
</evidence>
<evidence type="ECO:0000256" key="5">
    <source>
        <dbReference type="PIRSR" id="PIRSR000102-2"/>
    </source>
</evidence>
<evidence type="ECO:0000313" key="10">
    <source>
        <dbReference type="EMBL" id="SBW06426.1"/>
    </source>
</evidence>
<feature type="binding site" evidence="5">
    <location>
        <position position="120"/>
    </location>
    <ligand>
        <name>substrate</name>
    </ligand>
</feature>
<dbReference type="GO" id="GO:0006089">
    <property type="term" value="P:lactate metabolic process"/>
    <property type="evidence" value="ECO:0007669"/>
    <property type="project" value="TreeGrafter"/>
</dbReference>
<evidence type="ECO:0000256" key="6">
    <source>
        <dbReference type="PIRSR" id="PIRSR000102-3"/>
    </source>
</evidence>
<dbReference type="FunFam" id="3.40.50.720:FF:000018">
    <property type="entry name" value="Malate dehydrogenase"/>
    <property type="match status" value="1"/>
</dbReference>
<feature type="domain" description="Lactate/malate dehydrogenase C-terminal" evidence="9">
    <location>
        <begin position="147"/>
        <end position="304"/>
    </location>
</feature>
<feature type="binding site" evidence="6">
    <location>
        <begin position="9"/>
        <end position="14"/>
    </location>
    <ligand>
        <name>NAD(+)</name>
        <dbReference type="ChEBI" id="CHEBI:57540"/>
    </ligand>
</feature>
<feature type="binding site" evidence="6">
    <location>
        <position position="33"/>
    </location>
    <ligand>
        <name>NAD(+)</name>
        <dbReference type="ChEBI" id="CHEBI:57540"/>
    </ligand>
</feature>
<dbReference type="GO" id="GO:0006099">
    <property type="term" value="P:tricarboxylic acid cycle"/>
    <property type="evidence" value="ECO:0007669"/>
    <property type="project" value="UniProtKB-KW"/>
</dbReference>
<comment type="similarity">
    <text evidence="7">Belongs to the LDH/MDH superfamily.</text>
</comment>
<dbReference type="GO" id="GO:0030060">
    <property type="term" value="F:L-malate dehydrogenase (NAD+) activity"/>
    <property type="evidence" value="ECO:0007669"/>
    <property type="project" value="UniProtKB-EC"/>
</dbReference>
<dbReference type="PIRSF" id="PIRSF000102">
    <property type="entry name" value="Lac_mal_DH"/>
    <property type="match status" value="1"/>
</dbReference>
<keyword evidence="2 7" id="KW-0560">Oxidoreductase</keyword>
<dbReference type="CDD" id="cd01339">
    <property type="entry name" value="LDH-like_MDH"/>
    <property type="match status" value="1"/>
</dbReference>
<feature type="active site" description="Proton acceptor" evidence="4">
    <location>
        <position position="175"/>
    </location>
</feature>
<dbReference type="InterPro" id="IPR015955">
    <property type="entry name" value="Lactate_DH/Glyco_Ohase_4_C"/>
</dbReference>
<gene>
    <name evidence="10" type="primary">mdh</name>
    <name evidence="10" type="ORF">KL86DPRO_20659</name>
</gene>
<evidence type="ECO:0000256" key="3">
    <source>
        <dbReference type="ARBA" id="ARBA00023027"/>
    </source>
</evidence>